<evidence type="ECO:0000313" key="1">
    <source>
        <dbReference type="EMBL" id="JAH30770.1"/>
    </source>
</evidence>
<reference evidence="1" key="1">
    <citation type="submission" date="2014-11" db="EMBL/GenBank/DDBJ databases">
        <authorList>
            <person name="Amaro Gonzalez C."/>
        </authorList>
    </citation>
    <scope>NUCLEOTIDE SEQUENCE</scope>
</reference>
<sequence length="37" mass="4318">MSLCMETVSQYRSRYQDQRSPAVVRNCIHQGSAHCFQ</sequence>
<reference evidence="1" key="2">
    <citation type="journal article" date="2015" name="Fish Shellfish Immunol.">
        <title>Early steps in the European eel (Anguilla anguilla)-Vibrio vulnificus interaction in the gills: Role of the RtxA13 toxin.</title>
        <authorList>
            <person name="Callol A."/>
            <person name="Pajuelo D."/>
            <person name="Ebbesson L."/>
            <person name="Teles M."/>
            <person name="MacKenzie S."/>
            <person name="Amaro C."/>
        </authorList>
    </citation>
    <scope>NUCLEOTIDE SEQUENCE</scope>
</reference>
<organism evidence="1">
    <name type="scientific">Anguilla anguilla</name>
    <name type="common">European freshwater eel</name>
    <name type="synonym">Muraena anguilla</name>
    <dbReference type="NCBI Taxonomy" id="7936"/>
    <lineage>
        <taxon>Eukaryota</taxon>
        <taxon>Metazoa</taxon>
        <taxon>Chordata</taxon>
        <taxon>Craniata</taxon>
        <taxon>Vertebrata</taxon>
        <taxon>Euteleostomi</taxon>
        <taxon>Actinopterygii</taxon>
        <taxon>Neopterygii</taxon>
        <taxon>Teleostei</taxon>
        <taxon>Anguilliformes</taxon>
        <taxon>Anguillidae</taxon>
        <taxon>Anguilla</taxon>
    </lineage>
</organism>
<accession>A0A0E9RQX5</accession>
<name>A0A0E9RQX5_ANGAN</name>
<dbReference type="AlphaFoldDB" id="A0A0E9RQX5"/>
<proteinExistence type="predicted"/>
<dbReference type="EMBL" id="GBXM01077807">
    <property type="protein sequence ID" value="JAH30770.1"/>
    <property type="molecule type" value="Transcribed_RNA"/>
</dbReference>
<protein>
    <submittedName>
        <fullName evidence="1">Uncharacterized protein</fullName>
    </submittedName>
</protein>